<dbReference type="Proteomes" id="UP001465755">
    <property type="component" value="Unassembled WGS sequence"/>
</dbReference>
<evidence type="ECO:0000313" key="1">
    <source>
        <dbReference type="EMBL" id="KAK9814884.1"/>
    </source>
</evidence>
<keyword evidence="2" id="KW-1185">Reference proteome</keyword>
<organism evidence="1 2">
    <name type="scientific">Symbiochloris irregularis</name>
    <dbReference type="NCBI Taxonomy" id="706552"/>
    <lineage>
        <taxon>Eukaryota</taxon>
        <taxon>Viridiplantae</taxon>
        <taxon>Chlorophyta</taxon>
        <taxon>core chlorophytes</taxon>
        <taxon>Trebouxiophyceae</taxon>
        <taxon>Trebouxiales</taxon>
        <taxon>Trebouxiaceae</taxon>
        <taxon>Symbiochloris</taxon>
    </lineage>
</organism>
<dbReference type="EMBL" id="JALJOQ010000001">
    <property type="protein sequence ID" value="KAK9814884.1"/>
    <property type="molecule type" value="Genomic_DNA"/>
</dbReference>
<dbReference type="AlphaFoldDB" id="A0AAW1PZ66"/>
<protein>
    <submittedName>
        <fullName evidence="1">Uncharacterized protein</fullName>
    </submittedName>
</protein>
<gene>
    <name evidence="1" type="ORF">WJX73_001280</name>
</gene>
<proteinExistence type="predicted"/>
<accession>A0AAW1PZ66</accession>
<comment type="caution">
    <text evidence="1">The sequence shown here is derived from an EMBL/GenBank/DDBJ whole genome shotgun (WGS) entry which is preliminary data.</text>
</comment>
<evidence type="ECO:0000313" key="2">
    <source>
        <dbReference type="Proteomes" id="UP001465755"/>
    </source>
</evidence>
<name>A0AAW1PZ66_9CHLO</name>
<reference evidence="1 2" key="1">
    <citation type="journal article" date="2024" name="Nat. Commun.">
        <title>Phylogenomics reveals the evolutionary origins of lichenization in chlorophyte algae.</title>
        <authorList>
            <person name="Puginier C."/>
            <person name="Libourel C."/>
            <person name="Otte J."/>
            <person name="Skaloud P."/>
            <person name="Haon M."/>
            <person name="Grisel S."/>
            <person name="Petersen M."/>
            <person name="Berrin J.G."/>
            <person name="Delaux P.M."/>
            <person name="Dal Grande F."/>
            <person name="Keller J."/>
        </authorList>
    </citation>
    <scope>NUCLEOTIDE SEQUENCE [LARGE SCALE GENOMIC DNA]</scope>
    <source>
        <strain evidence="1 2">SAG 2036</strain>
    </source>
</reference>
<sequence length="546" mass="60697">MASQGAMGGLQAQLLDLVKQSNSSLEACSTHLGDINAQHDANMSQQALSANALGQIAASKASMPAWAEAVIKWTTDIGTPEGPCPPASAFWRTWDQSSRARYLNLSDYERSGLPDTGLRELWADCHQGIALQKQGRTWSIMQLEHAARFEAQPSEGVAAWRDGRGLLSAPQIAYRKTIYFDLCKRILQQCLAATAHSAPFTPEQALTRAIQGFIAFTGQQDTTKPYSLTQMANGCPRVEKAHPYETYVLRRRVVQAEDKVTLCLYCSWQQRAQTVAAPRAPAKTMNLDEIIADAEDLRSRRKETEDIAAAFGVTTQPVSTLETADAALARLSTPESVTLLNHIKETPRLRCLKCSHGQEPSMLGPLTLPTFQRPTLSLATDPRNYKSIRVEAALKSIFEDCHLGIELTNDTRTYSLMQILKALHFRKGPQHLMQQWRSDKGLFSEKQAYARKVIFFDLCKRIQADCEGAKESDAPFSQDQALRKAISDFVTSMGEQEEGKTWSLSEMAKHSVGLGTPHNYQIETLKWLKKGGGWKQRKSHCKPATE</sequence>